<dbReference type="Proteomes" id="UP001597475">
    <property type="component" value="Unassembled WGS sequence"/>
</dbReference>
<dbReference type="RefSeq" id="WP_386845058.1">
    <property type="nucleotide sequence ID" value="NZ_JBHUMK010000037.1"/>
</dbReference>
<sequence>MLRPKCLSERLGLLFLAFLRAGLPSGTGFWDGVAWFARITLICVHLAFALPALHRPNIPLLLPSYSAFDDTIAFSAWGWIGVFAALLLWTLPPRVPWGVISAGVSAFYLYFLGAMFMQGAGLVSAVVMYGGFGFLSGLLLMRAMWAWAECQPWFREHVIDRQPYGR</sequence>
<evidence type="ECO:0000256" key="1">
    <source>
        <dbReference type="SAM" id="Phobius"/>
    </source>
</evidence>
<evidence type="ECO:0000313" key="2">
    <source>
        <dbReference type="EMBL" id="MFD2609574.1"/>
    </source>
</evidence>
<accession>A0ABW5P569</accession>
<feature type="transmembrane region" description="Helical" evidence="1">
    <location>
        <begin position="97"/>
        <end position="117"/>
    </location>
</feature>
<feature type="transmembrane region" description="Helical" evidence="1">
    <location>
        <begin position="74"/>
        <end position="91"/>
    </location>
</feature>
<keyword evidence="1" id="KW-1133">Transmembrane helix</keyword>
<evidence type="ECO:0000313" key="3">
    <source>
        <dbReference type="Proteomes" id="UP001597475"/>
    </source>
</evidence>
<keyword evidence="1" id="KW-0812">Transmembrane</keyword>
<reference evidence="3" key="1">
    <citation type="journal article" date="2019" name="Int. J. Syst. Evol. Microbiol.">
        <title>The Global Catalogue of Microorganisms (GCM) 10K type strain sequencing project: providing services to taxonomists for standard genome sequencing and annotation.</title>
        <authorList>
            <consortium name="The Broad Institute Genomics Platform"/>
            <consortium name="The Broad Institute Genome Sequencing Center for Infectious Disease"/>
            <person name="Wu L."/>
            <person name="Ma J."/>
        </authorList>
    </citation>
    <scope>NUCLEOTIDE SEQUENCE [LARGE SCALE GENOMIC DNA]</scope>
    <source>
        <strain evidence="3">KCTC 33842</strain>
    </source>
</reference>
<keyword evidence="1" id="KW-0472">Membrane</keyword>
<name>A0ABW5P569_9DEIO</name>
<organism evidence="2 3">
    <name type="scientific">Deinococcus taklimakanensis</name>
    <dbReference type="NCBI Taxonomy" id="536443"/>
    <lineage>
        <taxon>Bacteria</taxon>
        <taxon>Thermotogati</taxon>
        <taxon>Deinococcota</taxon>
        <taxon>Deinococci</taxon>
        <taxon>Deinococcales</taxon>
        <taxon>Deinococcaceae</taxon>
        <taxon>Deinococcus</taxon>
    </lineage>
</organism>
<feature type="transmembrane region" description="Helical" evidence="1">
    <location>
        <begin position="34"/>
        <end position="53"/>
    </location>
</feature>
<gene>
    <name evidence="2" type="ORF">ACFSR9_09000</name>
</gene>
<protein>
    <submittedName>
        <fullName evidence="2">Uncharacterized protein</fullName>
    </submittedName>
</protein>
<keyword evidence="3" id="KW-1185">Reference proteome</keyword>
<proteinExistence type="predicted"/>
<comment type="caution">
    <text evidence="2">The sequence shown here is derived from an EMBL/GenBank/DDBJ whole genome shotgun (WGS) entry which is preliminary data.</text>
</comment>
<dbReference type="EMBL" id="JBHUMK010000037">
    <property type="protein sequence ID" value="MFD2609574.1"/>
    <property type="molecule type" value="Genomic_DNA"/>
</dbReference>
<feature type="transmembrane region" description="Helical" evidence="1">
    <location>
        <begin position="126"/>
        <end position="148"/>
    </location>
</feature>